<accession>A0A8C8RLI2</accession>
<organism evidence="3 4">
    <name type="scientific">Pelusios castaneus</name>
    <name type="common">West African mud turtle</name>
    <dbReference type="NCBI Taxonomy" id="367368"/>
    <lineage>
        <taxon>Eukaryota</taxon>
        <taxon>Metazoa</taxon>
        <taxon>Chordata</taxon>
        <taxon>Craniata</taxon>
        <taxon>Vertebrata</taxon>
        <taxon>Euteleostomi</taxon>
        <taxon>Archelosauria</taxon>
        <taxon>Testudinata</taxon>
        <taxon>Testudines</taxon>
        <taxon>Pleurodira</taxon>
        <taxon>Pelomedusidae</taxon>
        <taxon>Pelusios</taxon>
    </lineage>
</organism>
<evidence type="ECO:0000256" key="1">
    <source>
        <dbReference type="ARBA" id="ARBA00008494"/>
    </source>
</evidence>
<dbReference type="GO" id="GO:0031573">
    <property type="term" value="P:mitotic intra-S DNA damage checkpoint signaling"/>
    <property type="evidence" value="ECO:0007669"/>
    <property type="project" value="TreeGrafter"/>
</dbReference>
<comment type="similarity">
    <text evidence="1 2">Belongs to the rad9 family.</text>
</comment>
<dbReference type="PANTHER" id="PTHR15237">
    <property type="entry name" value="DNA REPAIR PROTEIN RAD9"/>
    <property type="match status" value="1"/>
</dbReference>
<reference evidence="3" key="2">
    <citation type="submission" date="2025-09" db="UniProtKB">
        <authorList>
            <consortium name="Ensembl"/>
        </authorList>
    </citation>
    <scope>IDENTIFICATION</scope>
</reference>
<evidence type="ECO:0000256" key="2">
    <source>
        <dbReference type="PIRNR" id="PIRNR009303"/>
    </source>
</evidence>
<dbReference type="GO" id="GO:0030896">
    <property type="term" value="C:checkpoint clamp complex"/>
    <property type="evidence" value="ECO:0007669"/>
    <property type="project" value="UniProtKB-UniRule"/>
</dbReference>
<name>A0A8C8RLI2_9SAUR</name>
<dbReference type="PANTHER" id="PTHR15237:SF2">
    <property type="entry name" value="CELL CYCLE CHECKPOINT CONTROL PROTEIN RAD9B"/>
    <property type="match status" value="1"/>
</dbReference>
<dbReference type="AlphaFoldDB" id="A0A8C8RLI2"/>
<dbReference type="PIRSF" id="PIRSF009303">
    <property type="entry name" value="Cell_cycle_RAD9"/>
    <property type="match status" value="1"/>
</dbReference>
<dbReference type="InterPro" id="IPR026584">
    <property type="entry name" value="Rad9"/>
</dbReference>
<protein>
    <recommendedName>
        <fullName evidence="2">Cell cycle checkpoint control protein</fullName>
    </recommendedName>
</protein>
<dbReference type="Ensembl" id="ENSPCET00000007238.1">
    <property type="protein sequence ID" value="ENSPCEP00000006992.1"/>
    <property type="gene ID" value="ENSPCEG00000005600.1"/>
</dbReference>
<dbReference type="InterPro" id="IPR046938">
    <property type="entry name" value="DNA_clamp_sf"/>
</dbReference>
<dbReference type="Proteomes" id="UP000694393">
    <property type="component" value="Unplaced"/>
</dbReference>
<dbReference type="Pfam" id="PF04139">
    <property type="entry name" value="Rad9"/>
    <property type="match status" value="2"/>
</dbReference>
<dbReference type="CDD" id="cd00577">
    <property type="entry name" value="PCNA"/>
    <property type="match status" value="1"/>
</dbReference>
<sequence>KKKYYIQQDSLNKLAGFMPKMFGRAIHAIARISDEFWFDPNEKGLALRSVNSSRSAYACVFFSSMFFQHYCWATEPHLCQKKRQLPHTCKLVMKAVLPVFRCLSTLEKNVEKCNIYTNVNDCHITFQLFCKHDNLLSKITLTCYTKLLRMLTDIMIHFPTCQEEVTVAVTPMKVCFQSYAEEEIDFSKEMHTKIYLNPDEFEYFQIGVDTEVTFCLKELRGLLAFAEATSATVSIHFDVSGKPIAFSTEDMMVEANFVLATVADTENRESLQHMLCLSQRQKRPTLMKAHANRAEKVPQNSANKDSNTETIASRELCWNGRACSNTESSAERRNLLSKEDITSIIINKDMENIDVVTMNAAGDMKIVEEVLPTYSDYSKVRIPNQIYIVS</sequence>
<dbReference type="InterPro" id="IPR007268">
    <property type="entry name" value="Rad9/Ddc1"/>
</dbReference>
<reference evidence="3" key="1">
    <citation type="submission" date="2025-08" db="UniProtKB">
        <authorList>
            <consortium name="Ensembl"/>
        </authorList>
    </citation>
    <scope>IDENTIFICATION</scope>
</reference>
<dbReference type="GO" id="GO:0006281">
    <property type="term" value="P:DNA repair"/>
    <property type="evidence" value="ECO:0007669"/>
    <property type="project" value="UniProtKB-UniRule"/>
</dbReference>
<dbReference type="GO" id="GO:0000076">
    <property type="term" value="P:DNA replication checkpoint signaling"/>
    <property type="evidence" value="ECO:0007669"/>
    <property type="project" value="TreeGrafter"/>
</dbReference>
<keyword evidence="4" id="KW-1185">Reference proteome</keyword>
<dbReference type="Gene3D" id="3.70.10.10">
    <property type="match status" value="2"/>
</dbReference>
<dbReference type="SUPFAM" id="SSF55979">
    <property type="entry name" value="DNA clamp"/>
    <property type="match status" value="1"/>
</dbReference>
<evidence type="ECO:0000313" key="4">
    <source>
        <dbReference type="Proteomes" id="UP000694393"/>
    </source>
</evidence>
<proteinExistence type="inferred from homology"/>
<dbReference type="GO" id="GO:0071479">
    <property type="term" value="P:cellular response to ionizing radiation"/>
    <property type="evidence" value="ECO:0007669"/>
    <property type="project" value="TreeGrafter"/>
</dbReference>
<evidence type="ECO:0000313" key="3">
    <source>
        <dbReference type="Ensembl" id="ENSPCEP00000006992.1"/>
    </source>
</evidence>